<evidence type="ECO:0000259" key="1">
    <source>
        <dbReference type="Pfam" id="PF13470"/>
    </source>
</evidence>
<evidence type="ECO:0000313" key="3">
    <source>
        <dbReference type="Proteomes" id="UP000466730"/>
    </source>
</evidence>
<dbReference type="NCBIfam" id="NF046100">
    <property type="entry name" value="RSP_2648_fam_PIN"/>
    <property type="match status" value="1"/>
</dbReference>
<dbReference type="InterPro" id="IPR029060">
    <property type="entry name" value="PIN-like_dom_sf"/>
</dbReference>
<evidence type="ECO:0000313" key="2">
    <source>
        <dbReference type="EMBL" id="MRH20235.1"/>
    </source>
</evidence>
<comment type="caution">
    <text evidence="2">The sequence shown here is derived from an EMBL/GenBank/DDBJ whole genome shotgun (WGS) entry which is preliminary data.</text>
</comment>
<accession>A0A844BFT3</accession>
<dbReference type="Pfam" id="PF13470">
    <property type="entry name" value="PIN_3"/>
    <property type="match status" value="1"/>
</dbReference>
<protein>
    <submittedName>
        <fullName evidence="2">PIN domain-containing protein</fullName>
    </submittedName>
</protein>
<keyword evidence="3" id="KW-1185">Reference proteome</keyword>
<dbReference type="RefSeq" id="WP_343030658.1">
    <property type="nucleotide sequence ID" value="NZ_BAAADI010000032.1"/>
</dbReference>
<dbReference type="EMBL" id="WJPO01000004">
    <property type="protein sequence ID" value="MRH20235.1"/>
    <property type="molecule type" value="Genomic_DNA"/>
</dbReference>
<dbReference type="AlphaFoldDB" id="A0A844BFT3"/>
<gene>
    <name evidence="2" type="ORF">GH815_04440</name>
</gene>
<name>A0A844BFT3_9RHOB</name>
<dbReference type="Proteomes" id="UP000466730">
    <property type="component" value="Unassembled WGS sequence"/>
</dbReference>
<proteinExistence type="predicted"/>
<dbReference type="InterPro" id="IPR002716">
    <property type="entry name" value="PIN_dom"/>
</dbReference>
<dbReference type="SUPFAM" id="SSF88723">
    <property type="entry name" value="PIN domain-like"/>
    <property type="match status" value="1"/>
</dbReference>
<sequence length="179" mass="19433">MKALLDACVLYPTVLRQILLGVAAEGVFTPLWSARILEEWARAARKLGPAGEAQARAEIALVRAAWPGAEVAPKPGIEGRLWLPDPNDIHVLAAAIAGGADLIVTFNAQDFPRQTLADEGLRRVDPDQILRELWQVHPTAIEAVVARVHEEAERLSGEALPLRGLMKRARLPRLGKALG</sequence>
<reference evidence="2 3" key="1">
    <citation type="submission" date="2019-11" db="EMBL/GenBank/DDBJ databases">
        <title>Draft Whole-Genome sequence of the marine photosynthetic bacterium Rhodovulum strictum DSM 11289.</title>
        <authorList>
            <person name="Kyndt J.A."/>
            <person name="Meyer T.E."/>
        </authorList>
    </citation>
    <scope>NUCLEOTIDE SEQUENCE [LARGE SCALE GENOMIC DNA]</scope>
    <source>
        <strain evidence="2 3">DSM 11289</strain>
    </source>
</reference>
<feature type="domain" description="PIN" evidence="1">
    <location>
        <begin position="2"/>
        <end position="107"/>
    </location>
</feature>
<organism evidence="2 3">
    <name type="scientific">Rhodovulum strictum</name>
    <dbReference type="NCBI Taxonomy" id="58314"/>
    <lineage>
        <taxon>Bacteria</taxon>
        <taxon>Pseudomonadati</taxon>
        <taxon>Pseudomonadota</taxon>
        <taxon>Alphaproteobacteria</taxon>
        <taxon>Rhodobacterales</taxon>
        <taxon>Paracoccaceae</taxon>
        <taxon>Rhodovulum</taxon>
    </lineage>
</organism>